<protein>
    <submittedName>
        <fullName evidence="2">Uncharacterized protein</fullName>
    </submittedName>
</protein>
<keyword evidence="3" id="KW-1185">Reference proteome</keyword>
<dbReference type="RefSeq" id="WP_059597152.1">
    <property type="nucleotide sequence ID" value="NZ_CP013386.1"/>
</dbReference>
<evidence type="ECO:0000313" key="2">
    <source>
        <dbReference type="EMBL" id="AOJ02264.1"/>
    </source>
</evidence>
<gene>
    <name evidence="2" type="ORF">WS70_10860</name>
</gene>
<accession>A0A1B4FF13</accession>
<reference evidence="2 3" key="1">
    <citation type="submission" date="2015-12" db="EMBL/GenBank/DDBJ databases">
        <title>Diversity of Burkholderia near neighbor genomes.</title>
        <authorList>
            <person name="Sahl J."/>
            <person name="Wagner D."/>
            <person name="Keim P."/>
        </authorList>
    </citation>
    <scope>NUCLEOTIDE SEQUENCE [LARGE SCALE GENOMIC DNA]</scope>
    <source>
        <strain evidence="2 3">BDU6</strain>
    </source>
</reference>
<dbReference type="EMBL" id="CP013386">
    <property type="protein sequence ID" value="AOJ02264.1"/>
    <property type="molecule type" value="Genomic_DNA"/>
</dbReference>
<sequence length="211" mass="23020">MEQPGRRRLEVLRIAIPRALRSLIRCLARIADPLSKWAAIIAVFAGGGWAFYKFAIAGATDWAINLSVSAQVFPYHDNLGLLVIHVCSKNPLDNEVSLDPKRDAYKVAIQQIPEGKPVGTVVDPQDSPVSGLFSRTINMMPPDGYTFLPKVEFDDATGVVVPLGSRLWITAELDYEGDYVVANEVIIVPGGTAGDSGHPARQRTKPTLMPR</sequence>
<proteinExistence type="predicted"/>
<feature type="region of interest" description="Disordered" evidence="1">
    <location>
        <begin position="191"/>
        <end position="211"/>
    </location>
</feature>
<name>A0A1B4FF13_9BURK</name>
<dbReference type="Proteomes" id="UP000062519">
    <property type="component" value="Chromosome 1"/>
</dbReference>
<dbReference type="KEGG" id="buu:WS70_10860"/>
<evidence type="ECO:0000313" key="3">
    <source>
        <dbReference type="Proteomes" id="UP000062519"/>
    </source>
</evidence>
<evidence type="ECO:0000256" key="1">
    <source>
        <dbReference type="SAM" id="MobiDB-lite"/>
    </source>
</evidence>
<dbReference type="AlphaFoldDB" id="A0A1B4FF13"/>
<organism evidence="2 3">
    <name type="scientific">Burkholderia mayonis</name>
    <dbReference type="NCBI Taxonomy" id="1385591"/>
    <lineage>
        <taxon>Bacteria</taxon>
        <taxon>Pseudomonadati</taxon>
        <taxon>Pseudomonadota</taxon>
        <taxon>Betaproteobacteria</taxon>
        <taxon>Burkholderiales</taxon>
        <taxon>Burkholderiaceae</taxon>
        <taxon>Burkholderia</taxon>
        <taxon>pseudomallei group</taxon>
    </lineage>
</organism>